<feature type="transmembrane region" description="Helical" evidence="7">
    <location>
        <begin position="125"/>
        <end position="146"/>
    </location>
</feature>
<comment type="subunit">
    <text evidence="7">The complex comprises the extracytoplasmic solute receptor protein and the two transmembrane proteins.</text>
</comment>
<dbReference type="AlphaFoldDB" id="A0A7C9VA52"/>
<evidence type="ECO:0000256" key="2">
    <source>
        <dbReference type="ARBA" id="ARBA00022448"/>
    </source>
</evidence>
<sequence length="150" mass="16080">MQRTGHWITLILSVIGVCVVAALIITTGLGAIGRYLHMTGVTWSFELVGMLFLWTTMIGAVLAEIAGENVSIDGNSVTSSRGQGFRLYHNLILLLVAAAFVWSGLAMLGRTAFVPTPVMRAPSWVVHSSIAFLGAGLGVVALVRILRIFR</sequence>
<evidence type="ECO:0000256" key="5">
    <source>
        <dbReference type="ARBA" id="ARBA00022989"/>
    </source>
</evidence>
<feature type="transmembrane region" description="Helical" evidence="7">
    <location>
        <begin position="87"/>
        <end position="105"/>
    </location>
</feature>
<keyword evidence="10" id="KW-1185">Reference proteome</keyword>
<feature type="transmembrane region" description="Helical" evidence="7">
    <location>
        <begin position="44"/>
        <end position="66"/>
    </location>
</feature>
<dbReference type="Pfam" id="PF04290">
    <property type="entry name" value="DctQ"/>
    <property type="match status" value="1"/>
</dbReference>
<keyword evidence="3" id="KW-1003">Cell membrane</keyword>
<evidence type="ECO:0000259" key="8">
    <source>
        <dbReference type="Pfam" id="PF04290"/>
    </source>
</evidence>
<comment type="subcellular location">
    <subcellularLocation>
        <location evidence="7">Cell inner membrane</location>
        <topology evidence="7">Multi-pass membrane protein</topology>
    </subcellularLocation>
    <subcellularLocation>
        <location evidence="1">Cell membrane</location>
        <topology evidence="1">Multi-pass membrane protein</topology>
    </subcellularLocation>
</comment>
<comment type="caution">
    <text evidence="9">The sequence shown here is derived from an EMBL/GenBank/DDBJ whole genome shotgun (WGS) entry which is preliminary data.</text>
</comment>
<evidence type="ECO:0000256" key="7">
    <source>
        <dbReference type="RuleBase" id="RU369079"/>
    </source>
</evidence>
<dbReference type="InterPro" id="IPR055348">
    <property type="entry name" value="DctQ"/>
</dbReference>
<evidence type="ECO:0000313" key="10">
    <source>
        <dbReference type="Proteomes" id="UP000481252"/>
    </source>
</evidence>
<feature type="transmembrane region" description="Helical" evidence="7">
    <location>
        <begin position="7"/>
        <end position="32"/>
    </location>
</feature>
<evidence type="ECO:0000256" key="1">
    <source>
        <dbReference type="ARBA" id="ARBA00004651"/>
    </source>
</evidence>
<dbReference type="RefSeq" id="WP_165120070.1">
    <property type="nucleotide sequence ID" value="NZ_JAAKZG010000010.1"/>
</dbReference>
<keyword evidence="7" id="KW-0997">Cell inner membrane</keyword>
<feature type="domain" description="Tripartite ATP-independent periplasmic transporters DctQ component" evidence="8">
    <location>
        <begin position="24"/>
        <end position="150"/>
    </location>
</feature>
<dbReference type="GO" id="GO:0022857">
    <property type="term" value="F:transmembrane transporter activity"/>
    <property type="evidence" value="ECO:0007669"/>
    <property type="project" value="UniProtKB-UniRule"/>
</dbReference>
<comment type="similarity">
    <text evidence="7">Belongs to the TRAP transporter small permease family.</text>
</comment>
<reference evidence="9 10" key="1">
    <citation type="submission" date="2020-02" db="EMBL/GenBank/DDBJ databases">
        <title>Genome sequence of the type strain CGMCC 1.15528 of Mesorhizobium zhangyense.</title>
        <authorList>
            <person name="Gao J."/>
            <person name="Sun J."/>
        </authorList>
    </citation>
    <scope>NUCLEOTIDE SEQUENCE [LARGE SCALE GENOMIC DNA]</scope>
    <source>
        <strain evidence="9 10">CGMCC 1.15528</strain>
    </source>
</reference>
<organism evidence="9 10">
    <name type="scientific">Mesorhizobium zhangyense</name>
    <dbReference type="NCBI Taxonomy" id="1776730"/>
    <lineage>
        <taxon>Bacteria</taxon>
        <taxon>Pseudomonadati</taxon>
        <taxon>Pseudomonadota</taxon>
        <taxon>Alphaproteobacteria</taxon>
        <taxon>Hyphomicrobiales</taxon>
        <taxon>Phyllobacteriaceae</taxon>
        <taxon>Mesorhizobium</taxon>
    </lineage>
</organism>
<keyword evidence="2 7" id="KW-0813">Transport</keyword>
<name>A0A7C9VA52_9HYPH</name>
<keyword evidence="5 7" id="KW-1133">Transmembrane helix</keyword>
<comment type="function">
    <text evidence="7">Part of the tripartite ATP-independent periplasmic (TRAP) transport system.</text>
</comment>
<evidence type="ECO:0000256" key="6">
    <source>
        <dbReference type="ARBA" id="ARBA00023136"/>
    </source>
</evidence>
<dbReference type="EMBL" id="JAAKZG010000010">
    <property type="protein sequence ID" value="NGN43663.1"/>
    <property type="molecule type" value="Genomic_DNA"/>
</dbReference>
<proteinExistence type="inferred from homology"/>
<evidence type="ECO:0000256" key="3">
    <source>
        <dbReference type="ARBA" id="ARBA00022475"/>
    </source>
</evidence>
<gene>
    <name evidence="9" type="ORF">G6N74_21585</name>
</gene>
<keyword evidence="4 7" id="KW-0812">Transmembrane</keyword>
<evidence type="ECO:0000313" key="9">
    <source>
        <dbReference type="EMBL" id="NGN43663.1"/>
    </source>
</evidence>
<dbReference type="Proteomes" id="UP000481252">
    <property type="component" value="Unassembled WGS sequence"/>
</dbReference>
<evidence type="ECO:0000256" key="4">
    <source>
        <dbReference type="ARBA" id="ARBA00022692"/>
    </source>
</evidence>
<dbReference type="GO" id="GO:0005886">
    <property type="term" value="C:plasma membrane"/>
    <property type="evidence" value="ECO:0007669"/>
    <property type="project" value="UniProtKB-SubCell"/>
</dbReference>
<protein>
    <recommendedName>
        <fullName evidence="7">TRAP transporter small permease protein</fullName>
    </recommendedName>
</protein>
<keyword evidence="6 7" id="KW-0472">Membrane</keyword>
<accession>A0A7C9VA52</accession>